<name>A0A165NQ32_9AGAM</name>
<feature type="compositionally biased region" description="Low complexity" evidence="1">
    <location>
        <begin position="54"/>
        <end position="66"/>
    </location>
</feature>
<proteinExistence type="predicted"/>
<keyword evidence="3" id="KW-1185">Reference proteome</keyword>
<evidence type="ECO:0000313" key="2">
    <source>
        <dbReference type="EMBL" id="KZT19946.1"/>
    </source>
</evidence>
<dbReference type="AlphaFoldDB" id="A0A165NQ32"/>
<sequence length="170" mass="18395">MAFVTPERPTLPSLRSLDLPYPLTPPHSNASHDTYEFQSPDFNHPLFHRPRQISMSSSADSRLSSSPSPPPSSRSSSQRAPSPTTPPPAPKFKLVPASLESADAVLVIAPFTASTERSQPLLLVGDALRHVRCPDRQIAKGARLHPYKIVRDGSVGVSRRASMANLQGSV</sequence>
<feature type="region of interest" description="Disordered" evidence="1">
    <location>
        <begin position="1"/>
        <end position="93"/>
    </location>
</feature>
<dbReference type="EMBL" id="KV425629">
    <property type="protein sequence ID" value="KZT19946.1"/>
    <property type="molecule type" value="Genomic_DNA"/>
</dbReference>
<evidence type="ECO:0000313" key="3">
    <source>
        <dbReference type="Proteomes" id="UP000076761"/>
    </source>
</evidence>
<feature type="compositionally biased region" description="Low complexity" evidence="1">
    <location>
        <begin position="73"/>
        <end position="82"/>
    </location>
</feature>
<dbReference type="OrthoDB" id="3267542at2759"/>
<feature type="compositionally biased region" description="Polar residues" evidence="1">
    <location>
        <begin position="26"/>
        <end position="41"/>
    </location>
</feature>
<reference evidence="2 3" key="1">
    <citation type="journal article" date="2016" name="Mol. Biol. Evol.">
        <title>Comparative Genomics of Early-Diverging Mushroom-Forming Fungi Provides Insights into the Origins of Lignocellulose Decay Capabilities.</title>
        <authorList>
            <person name="Nagy L.G."/>
            <person name="Riley R."/>
            <person name="Tritt A."/>
            <person name="Adam C."/>
            <person name="Daum C."/>
            <person name="Floudas D."/>
            <person name="Sun H."/>
            <person name="Yadav J.S."/>
            <person name="Pangilinan J."/>
            <person name="Larsson K.H."/>
            <person name="Matsuura K."/>
            <person name="Barry K."/>
            <person name="Labutti K."/>
            <person name="Kuo R."/>
            <person name="Ohm R.A."/>
            <person name="Bhattacharya S.S."/>
            <person name="Shirouzu T."/>
            <person name="Yoshinaga Y."/>
            <person name="Martin F.M."/>
            <person name="Grigoriev I.V."/>
            <person name="Hibbett D.S."/>
        </authorList>
    </citation>
    <scope>NUCLEOTIDE SEQUENCE [LARGE SCALE GENOMIC DNA]</scope>
    <source>
        <strain evidence="2 3">HHB14362 ss-1</strain>
    </source>
</reference>
<dbReference type="InParanoid" id="A0A165NQ32"/>
<evidence type="ECO:0000256" key="1">
    <source>
        <dbReference type="SAM" id="MobiDB-lite"/>
    </source>
</evidence>
<gene>
    <name evidence="2" type="ORF">NEOLEDRAFT_1151669</name>
</gene>
<accession>A0A165NQ32</accession>
<protein>
    <submittedName>
        <fullName evidence="2">Uncharacterized protein</fullName>
    </submittedName>
</protein>
<organism evidence="2 3">
    <name type="scientific">Neolentinus lepideus HHB14362 ss-1</name>
    <dbReference type="NCBI Taxonomy" id="1314782"/>
    <lineage>
        <taxon>Eukaryota</taxon>
        <taxon>Fungi</taxon>
        <taxon>Dikarya</taxon>
        <taxon>Basidiomycota</taxon>
        <taxon>Agaricomycotina</taxon>
        <taxon>Agaricomycetes</taxon>
        <taxon>Gloeophyllales</taxon>
        <taxon>Gloeophyllaceae</taxon>
        <taxon>Neolentinus</taxon>
    </lineage>
</organism>
<dbReference type="Proteomes" id="UP000076761">
    <property type="component" value="Unassembled WGS sequence"/>
</dbReference>